<evidence type="ECO:0000313" key="6">
    <source>
        <dbReference type="Proteomes" id="UP000215027"/>
    </source>
</evidence>
<evidence type="ECO:0000256" key="2">
    <source>
        <dbReference type="ARBA" id="ARBA00023125"/>
    </source>
</evidence>
<keyword evidence="6" id="KW-1185">Reference proteome</keyword>
<dbReference type="AlphaFoldDB" id="A0A160T4F1"/>
<dbReference type="SUPFAM" id="SSF46894">
    <property type="entry name" value="C-terminal effector domain of the bipartite response regulators"/>
    <property type="match status" value="1"/>
</dbReference>
<evidence type="ECO:0000313" key="5">
    <source>
        <dbReference type="EMBL" id="CUS04269.2"/>
    </source>
</evidence>
<sequence>MPTTLVEVERAGLFLNALDNSGEWFTYHALFRDALRKLLAETYTPAEIAILHLRASEWFNQHDLVEDALIQALAGGEPSLAAQIVAARIPDHLNSEDWHTVERWLGYFDPPALALSPLLLVAKAYVLMYQFKWVAMLPFIGQAESQLADPHAILDPEHKAIAEAFLHWIWAYRWITTLEAKRACDAARCALVLIPARYAPASGLILHALSIAMQWLGEFEAAEHMLNEALISLPTQSSDPQVIFGPLQGLTTLLMAEGYLVRATQAAEILLQKADEIGAANMKAWAYLTLGAAAYYGNDVPRAIDYFAAGVQLRYSSNVVVSEQCFIGLVLAYQTWGRDNEARGILATMVDYHRELALPMLNADYRALQARLAILRGDMDTARRWSGDKVGDVGLAIGWLVVPVVATLRVRLVDNPSPDDLDEIVVELDRLLGTLIHLWQPTRQTELHALKAAALVKRGRRPEAHQALDEALALAAPRGLIRPIVDFGLSLEPLLQEKVRVNPSTYLVRLLDALKPNATASEVELRERLHLTTREREVLVLLAQYQTDRAIAETLVIAPVTVRTYIEHLAEKLGARGRRAIVDRARELALIP</sequence>
<keyword evidence="1" id="KW-0805">Transcription regulation</keyword>
<dbReference type="InterPro" id="IPR011990">
    <property type="entry name" value="TPR-like_helical_dom_sf"/>
</dbReference>
<reference evidence="5" key="1">
    <citation type="submission" date="2016-01" db="EMBL/GenBank/DDBJ databases">
        <authorList>
            <person name="Mcilroy J.S."/>
            <person name="Karst M S."/>
            <person name="Albertsen M."/>
        </authorList>
    </citation>
    <scope>NUCLEOTIDE SEQUENCE</scope>
    <source>
        <strain evidence="5">Cfx-K</strain>
    </source>
</reference>
<dbReference type="EMBL" id="LN890655">
    <property type="protein sequence ID" value="CUS04269.2"/>
    <property type="molecule type" value="Genomic_DNA"/>
</dbReference>
<dbReference type="RefSeq" id="WP_095043644.1">
    <property type="nucleotide sequence ID" value="NZ_LN890655.1"/>
</dbReference>
<keyword evidence="2" id="KW-0238">DNA-binding</keyword>
<dbReference type="GO" id="GO:0006355">
    <property type="term" value="P:regulation of DNA-templated transcription"/>
    <property type="evidence" value="ECO:0007669"/>
    <property type="project" value="InterPro"/>
</dbReference>
<dbReference type="PANTHER" id="PTHR44688:SF16">
    <property type="entry name" value="DNA-BINDING TRANSCRIPTIONAL ACTIVATOR DEVR_DOSR"/>
    <property type="match status" value="1"/>
</dbReference>
<dbReference type="Proteomes" id="UP000215027">
    <property type="component" value="Chromosome I"/>
</dbReference>
<name>A0A160T4F1_9CHLR</name>
<dbReference type="Gene3D" id="1.25.40.10">
    <property type="entry name" value="Tetratricopeptide repeat domain"/>
    <property type="match status" value="1"/>
</dbReference>
<dbReference type="InterPro" id="IPR059106">
    <property type="entry name" value="WHD_MalT"/>
</dbReference>
<dbReference type="InterPro" id="IPR000792">
    <property type="entry name" value="Tscrpt_reg_LuxR_C"/>
</dbReference>
<dbReference type="SMART" id="SM00421">
    <property type="entry name" value="HTH_LUXR"/>
    <property type="match status" value="1"/>
</dbReference>
<keyword evidence="3" id="KW-0804">Transcription</keyword>
<feature type="domain" description="HTH luxR-type" evidence="4">
    <location>
        <begin position="524"/>
        <end position="589"/>
    </location>
</feature>
<evidence type="ECO:0000259" key="4">
    <source>
        <dbReference type="PROSITE" id="PS50043"/>
    </source>
</evidence>
<dbReference type="PANTHER" id="PTHR44688">
    <property type="entry name" value="DNA-BINDING TRANSCRIPTIONAL ACTIVATOR DEVR_DOSR"/>
    <property type="match status" value="1"/>
</dbReference>
<gene>
    <name evidence="5" type="ORF">CFX0092_A2391</name>
</gene>
<dbReference type="GO" id="GO:0003677">
    <property type="term" value="F:DNA binding"/>
    <property type="evidence" value="ECO:0007669"/>
    <property type="project" value="UniProtKB-KW"/>
</dbReference>
<dbReference type="Pfam" id="PF25873">
    <property type="entry name" value="WHD_MalT"/>
    <property type="match status" value="1"/>
</dbReference>
<dbReference type="CDD" id="cd06170">
    <property type="entry name" value="LuxR_C_like"/>
    <property type="match status" value="1"/>
</dbReference>
<evidence type="ECO:0000256" key="1">
    <source>
        <dbReference type="ARBA" id="ARBA00023015"/>
    </source>
</evidence>
<dbReference type="InterPro" id="IPR016032">
    <property type="entry name" value="Sig_transdc_resp-reg_C-effctor"/>
</dbReference>
<evidence type="ECO:0000256" key="3">
    <source>
        <dbReference type="ARBA" id="ARBA00023163"/>
    </source>
</evidence>
<dbReference type="InterPro" id="IPR036388">
    <property type="entry name" value="WH-like_DNA-bd_sf"/>
</dbReference>
<dbReference type="OrthoDB" id="134985at2"/>
<dbReference type="Gene3D" id="1.10.10.10">
    <property type="entry name" value="Winged helix-like DNA-binding domain superfamily/Winged helix DNA-binding domain"/>
    <property type="match status" value="1"/>
</dbReference>
<dbReference type="SUPFAM" id="SSF48452">
    <property type="entry name" value="TPR-like"/>
    <property type="match status" value="1"/>
</dbReference>
<protein>
    <recommendedName>
        <fullName evidence="4">HTH luxR-type domain-containing protein</fullName>
    </recommendedName>
</protein>
<dbReference type="Pfam" id="PF17874">
    <property type="entry name" value="TPR_MalT"/>
    <property type="match status" value="1"/>
</dbReference>
<dbReference type="KEGG" id="pbf:CFX0092_A2391"/>
<accession>A0A160T4F1</accession>
<organism evidence="5 6">
    <name type="scientific">Candidatus Promineifilum breve</name>
    <dbReference type="NCBI Taxonomy" id="1806508"/>
    <lineage>
        <taxon>Bacteria</taxon>
        <taxon>Bacillati</taxon>
        <taxon>Chloroflexota</taxon>
        <taxon>Ardenticatenia</taxon>
        <taxon>Candidatus Promineifilales</taxon>
        <taxon>Candidatus Promineifilaceae</taxon>
        <taxon>Candidatus Promineifilum</taxon>
    </lineage>
</organism>
<dbReference type="InterPro" id="IPR041617">
    <property type="entry name" value="TPR_MalT"/>
</dbReference>
<dbReference type="PROSITE" id="PS50043">
    <property type="entry name" value="HTH_LUXR_2"/>
    <property type="match status" value="1"/>
</dbReference>
<proteinExistence type="predicted"/>
<dbReference type="Pfam" id="PF00196">
    <property type="entry name" value="GerE"/>
    <property type="match status" value="1"/>
</dbReference>